<evidence type="ECO:0000313" key="2">
    <source>
        <dbReference type="EMBL" id="VVC88043.1"/>
    </source>
</evidence>
<sequence>IFVPSSPVELAPSELQVRKLQAFFAQGEPVRKESLLRFTLEGIELNLFSDIDEVLSSPVRDLSHGLAKLTSGEASLVIYYFSDDSVEMKASLHSLLVEDVRPDTTVVIRSRSSCGIAVVRPALLELSLRRSSKGASVDVRVDRTRLNLAPAFLISLARTLLSAMPATPISEEMPSLSISIQCRQPEIMFFTDLNKSEGHALLLRTEFLLDYSFHSNTENLVISLAGLQVMSKLQSKLKNLPPQLVLKPCDVEISKSFKSLEEGVKVQFSVSEINVHVAATTVHTIMGEITKHIIDEVTSELAIPDEKEFTFSSFNPQSERQDEDLWSPRKIAPCVYNHDDLYSTPKYPSGRPMETLIASVPLVRIVFELEQASVYNERLDVWEPLLEPAIQDNRQTPWLLTAQVFQGKSYPMSARPSNDSEQTEVDHVEDTKRKKRDFGSETSADEADTDNEMTFIRNPSGKEKGYHVDLDTGSSFLKALDDVSNDADSSAPEHSDKEDEEMPETYIDADEKRDEKAVTLQEPEHEDSVESSIDETLCTYVSLEARSPLSITITPAAARALWALSEAISDRTAAVTAIVAADDGLQLVNDIGPGASVQLRCRGASGSDKVLAVADYDVDSSRPSTPG</sequence>
<feature type="non-terminal residue" evidence="2">
    <location>
        <position position="1"/>
    </location>
</feature>
<proteinExistence type="predicted"/>
<feature type="non-terminal residue" evidence="2">
    <location>
        <position position="627"/>
    </location>
</feature>
<dbReference type="EMBL" id="FZQP02000227">
    <property type="protein sequence ID" value="VVC88043.1"/>
    <property type="molecule type" value="Genomic_DNA"/>
</dbReference>
<dbReference type="Proteomes" id="UP000324832">
    <property type="component" value="Unassembled WGS sequence"/>
</dbReference>
<organism evidence="2 3">
    <name type="scientific">Leptidea sinapis</name>
    <dbReference type="NCBI Taxonomy" id="189913"/>
    <lineage>
        <taxon>Eukaryota</taxon>
        <taxon>Metazoa</taxon>
        <taxon>Ecdysozoa</taxon>
        <taxon>Arthropoda</taxon>
        <taxon>Hexapoda</taxon>
        <taxon>Insecta</taxon>
        <taxon>Pterygota</taxon>
        <taxon>Neoptera</taxon>
        <taxon>Endopterygota</taxon>
        <taxon>Lepidoptera</taxon>
        <taxon>Glossata</taxon>
        <taxon>Ditrysia</taxon>
        <taxon>Papilionoidea</taxon>
        <taxon>Pieridae</taxon>
        <taxon>Dismorphiinae</taxon>
        <taxon>Leptidea</taxon>
    </lineage>
</organism>
<gene>
    <name evidence="2" type="ORF">LSINAPIS_LOCUS1504</name>
</gene>
<feature type="region of interest" description="Disordered" evidence="1">
    <location>
        <begin position="410"/>
        <end position="468"/>
    </location>
</feature>
<keyword evidence="3" id="KW-1185">Reference proteome</keyword>
<evidence type="ECO:0000313" key="3">
    <source>
        <dbReference type="Proteomes" id="UP000324832"/>
    </source>
</evidence>
<dbReference type="AlphaFoldDB" id="A0A5E4PSH9"/>
<reference evidence="2 3" key="1">
    <citation type="submission" date="2017-07" db="EMBL/GenBank/DDBJ databases">
        <authorList>
            <person name="Talla V."/>
            <person name="Backstrom N."/>
        </authorList>
    </citation>
    <scope>NUCLEOTIDE SEQUENCE [LARGE SCALE GENOMIC DNA]</scope>
</reference>
<protein>
    <submittedName>
        <fullName evidence="2">Uncharacterized protein</fullName>
    </submittedName>
</protein>
<feature type="region of interest" description="Disordered" evidence="1">
    <location>
        <begin position="483"/>
        <end position="514"/>
    </location>
</feature>
<accession>A0A5E4PSH9</accession>
<evidence type="ECO:0000256" key="1">
    <source>
        <dbReference type="SAM" id="MobiDB-lite"/>
    </source>
</evidence>
<name>A0A5E4PSH9_9NEOP</name>